<dbReference type="GeneID" id="93537578"/>
<dbReference type="eggNOG" id="COG1484">
    <property type="taxonomic scope" value="Bacteria"/>
</dbReference>
<reference evidence="2 3" key="1">
    <citation type="submission" date="2010-10" db="EMBL/GenBank/DDBJ databases">
        <authorList>
            <person name="Muzny D."/>
            <person name="Qin X."/>
            <person name="Deng J."/>
            <person name="Jiang H."/>
            <person name="Liu Y."/>
            <person name="Qu J."/>
            <person name="Song X.-Z."/>
            <person name="Zhang L."/>
            <person name="Thornton R."/>
            <person name="Coyle M."/>
            <person name="Francisco L."/>
            <person name="Jackson L."/>
            <person name="Javaid M."/>
            <person name="Korchina V."/>
            <person name="Kovar C."/>
            <person name="Mata R."/>
            <person name="Mathew T."/>
            <person name="Ngo R."/>
            <person name="Nguyen L."/>
            <person name="Nguyen N."/>
            <person name="Okwuonu G."/>
            <person name="Ongeri F."/>
            <person name="Pham C."/>
            <person name="Simmons D."/>
            <person name="Wilczek-Boney K."/>
            <person name="Hale W."/>
            <person name="Jakkamsetti A."/>
            <person name="Pham P."/>
            <person name="Ruth R."/>
            <person name="San Lucas F."/>
            <person name="Warren J."/>
            <person name="Zhang J."/>
            <person name="Zhao Z."/>
            <person name="Zhou C."/>
            <person name="Zhu D."/>
            <person name="Lee S."/>
            <person name="Bess C."/>
            <person name="Blankenburg K."/>
            <person name="Forbes L."/>
            <person name="Fu Q."/>
            <person name="Gubbala S."/>
            <person name="Hirani K."/>
            <person name="Jayaseelan J.C."/>
            <person name="Lara F."/>
            <person name="Munidasa M."/>
            <person name="Palculict T."/>
            <person name="Patil S."/>
            <person name="Pu L.-L."/>
            <person name="Saada N."/>
            <person name="Tang L."/>
            <person name="Weissenberger G."/>
            <person name="Zhu Y."/>
            <person name="Hemphill L."/>
            <person name="Shang Y."/>
            <person name="Youmans B."/>
            <person name="Ayvaz T."/>
            <person name="Ross M."/>
            <person name="Santibanez J."/>
            <person name="Aqrawi P."/>
            <person name="Gross S."/>
            <person name="Joshi V."/>
            <person name="Fowler G."/>
            <person name="Nazareth L."/>
            <person name="Reid J."/>
            <person name="Worley K."/>
            <person name="Petrosino J."/>
            <person name="Highlander S."/>
            <person name="Gibbs R."/>
        </authorList>
    </citation>
    <scope>NUCLEOTIDE SEQUENCE [LARGE SCALE GENOMIC DNA]</scope>
    <source>
        <strain evidence="2 3">ATCC 33574</strain>
    </source>
</reference>
<evidence type="ECO:0000313" key="3">
    <source>
        <dbReference type="Proteomes" id="UP000003112"/>
    </source>
</evidence>
<dbReference type="EMBL" id="AEPD01000040">
    <property type="protein sequence ID" value="EFU29665.1"/>
    <property type="molecule type" value="Genomic_DNA"/>
</dbReference>
<dbReference type="GO" id="GO:0005524">
    <property type="term" value="F:ATP binding"/>
    <property type="evidence" value="ECO:0007669"/>
    <property type="project" value="InterPro"/>
</dbReference>
<dbReference type="STRING" id="873513.HMPREF6485_2350"/>
<gene>
    <name evidence="2" type="ORF">HMPREF6485_2350</name>
</gene>
<dbReference type="AlphaFoldDB" id="E6K9V0"/>
<comment type="caution">
    <text evidence="2">The sequence shown here is derived from an EMBL/GenBank/DDBJ whole genome shotgun (WGS) entry which is preliminary data.</text>
</comment>
<evidence type="ECO:0000313" key="2">
    <source>
        <dbReference type="EMBL" id="EFU29665.1"/>
    </source>
</evidence>
<dbReference type="Proteomes" id="UP000003112">
    <property type="component" value="Unassembled WGS sequence"/>
</dbReference>
<dbReference type="Pfam" id="PF01695">
    <property type="entry name" value="IstB_IS21"/>
    <property type="match status" value="1"/>
</dbReference>
<dbReference type="InterPro" id="IPR027417">
    <property type="entry name" value="P-loop_NTPase"/>
</dbReference>
<dbReference type="Gene3D" id="3.40.50.300">
    <property type="entry name" value="P-loop containing nucleotide triphosphate hydrolases"/>
    <property type="match status" value="1"/>
</dbReference>
<proteinExistence type="predicted"/>
<protein>
    <recommendedName>
        <fullName evidence="1">IstB-like ATP-binding domain-containing protein</fullName>
    </recommendedName>
</protein>
<organism evidence="2 3">
    <name type="scientific">Segatella buccae ATCC 33574</name>
    <dbReference type="NCBI Taxonomy" id="873513"/>
    <lineage>
        <taxon>Bacteria</taxon>
        <taxon>Pseudomonadati</taxon>
        <taxon>Bacteroidota</taxon>
        <taxon>Bacteroidia</taxon>
        <taxon>Bacteroidales</taxon>
        <taxon>Prevotellaceae</taxon>
        <taxon>Segatella</taxon>
    </lineage>
</organism>
<dbReference type="InterPro" id="IPR002611">
    <property type="entry name" value="IstB_ATP-bd"/>
</dbReference>
<feature type="domain" description="IstB-like ATP-binding" evidence="1">
    <location>
        <begin position="2"/>
        <end position="52"/>
    </location>
</feature>
<dbReference type="HOGENOM" id="CLU_062999_8_3_10"/>
<evidence type="ECO:0000259" key="1">
    <source>
        <dbReference type="Pfam" id="PF01695"/>
    </source>
</evidence>
<dbReference type="RefSeq" id="WP_004346483.1">
    <property type="nucleotide sequence ID" value="NZ_GL586311.1"/>
</dbReference>
<keyword evidence="3" id="KW-1185">Reference proteome</keyword>
<accession>E6K9V0</accession>
<sequence>MDIIEDRHERKSTLIASQIPAKELYDAIVDKTMADAVMDRIVYQVVRIELYGSLSGKCKLKRIKKLARRKIMFIFAKNNY</sequence>
<name>E6K9V0_9BACT</name>